<comment type="caution">
    <text evidence="2">The sequence shown here is derived from an EMBL/GenBank/DDBJ whole genome shotgun (WGS) entry which is preliminary data.</text>
</comment>
<evidence type="ECO:0000259" key="1">
    <source>
        <dbReference type="Pfam" id="PF00196"/>
    </source>
</evidence>
<dbReference type="Pfam" id="PF00196">
    <property type="entry name" value="GerE"/>
    <property type="match status" value="1"/>
</dbReference>
<dbReference type="InterPro" id="IPR000792">
    <property type="entry name" value="Tscrpt_reg_LuxR_C"/>
</dbReference>
<feature type="domain" description="HTH luxR-type" evidence="1">
    <location>
        <begin position="179"/>
        <end position="218"/>
    </location>
</feature>
<keyword evidence="3" id="KW-1185">Reference proteome</keyword>
<dbReference type="Proteomes" id="UP000315010">
    <property type="component" value="Unassembled WGS sequence"/>
</dbReference>
<accession>A0A5C5Z2A0</accession>
<name>A0A5C5Z2A0_9BACT</name>
<evidence type="ECO:0000313" key="3">
    <source>
        <dbReference type="Proteomes" id="UP000315010"/>
    </source>
</evidence>
<dbReference type="Gene3D" id="1.10.10.10">
    <property type="entry name" value="Winged helix-like DNA-binding domain superfamily/Winged helix DNA-binding domain"/>
    <property type="match status" value="1"/>
</dbReference>
<dbReference type="InterPro" id="IPR013324">
    <property type="entry name" value="RNA_pol_sigma_r3/r4-like"/>
</dbReference>
<organism evidence="2 3">
    <name type="scientific">Novipirellula herctigrandis</name>
    <dbReference type="NCBI Taxonomy" id="2527986"/>
    <lineage>
        <taxon>Bacteria</taxon>
        <taxon>Pseudomonadati</taxon>
        <taxon>Planctomycetota</taxon>
        <taxon>Planctomycetia</taxon>
        <taxon>Pirellulales</taxon>
        <taxon>Pirellulaceae</taxon>
        <taxon>Novipirellula</taxon>
    </lineage>
</organism>
<dbReference type="InterPro" id="IPR036388">
    <property type="entry name" value="WH-like_DNA-bd_sf"/>
</dbReference>
<evidence type="ECO:0000313" key="2">
    <source>
        <dbReference type="EMBL" id="TWT81444.1"/>
    </source>
</evidence>
<dbReference type="OrthoDB" id="9916063at2"/>
<dbReference type="RefSeq" id="WP_146397380.1">
    <property type="nucleotide sequence ID" value="NZ_SJPJ01000001.1"/>
</dbReference>
<proteinExistence type="predicted"/>
<sequence length="223" mass="25475">MPDQHDDKTSSLEQWIIDSRSGDEVALNRLAEYLLPKALEFANRKMLNFSPVDDYEDVAISAVKSICLRFRKGQRNFLGELQLLSLLRQFVTGKIRDRRKYHLAEKRDVNLNITEDGSTGNSPILTHAVVEAKSIWLDEKSMNLPITEQTYLAEMLEGLGADVQGLFSELVKRLDENPRKVLMLITTGNPSNKELADELDCAPTSIERYRKAIRRKLEEIVNE</sequence>
<dbReference type="AlphaFoldDB" id="A0A5C5Z2A0"/>
<reference evidence="2 3" key="1">
    <citation type="submission" date="2019-02" db="EMBL/GenBank/DDBJ databases">
        <title>Deep-cultivation of Planctomycetes and their phenomic and genomic characterization uncovers novel biology.</title>
        <authorList>
            <person name="Wiegand S."/>
            <person name="Jogler M."/>
            <person name="Boedeker C."/>
            <person name="Pinto D."/>
            <person name="Vollmers J."/>
            <person name="Rivas-Marin E."/>
            <person name="Kohn T."/>
            <person name="Peeters S.H."/>
            <person name="Heuer A."/>
            <person name="Rast P."/>
            <person name="Oberbeckmann S."/>
            <person name="Bunk B."/>
            <person name="Jeske O."/>
            <person name="Meyerdierks A."/>
            <person name="Storesund J.E."/>
            <person name="Kallscheuer N."/>
            <person name="Luecker S."/>
            <person name="Lage O.M."/>
            <person name="Pohl T."/>
            <person name="Merkel B.J."/>
            <person name="Hornburger P."/>
            <person name="Mueller R.-W."/>
            <person name="Bruemmer F."/>
            <person name="Labrenz M."/>
            <person name="Spormann A.M."/>
            <person name="Op Den Camp H."/>
            <person name="Overmann J."/>
            <person name="Amann R."/>
            <person name="Jetten M.S.M."/>
            <person name="Mascher T."/>
            <person name="Medema M.H."/>
            <person name="Devos D.P."/>
            <person name="Kaster A.-K."/>
            <person name="Ovreas L."/>
            <person name="Rohde M."/>
            <person name="Galperin M.Y."/>
            <person name="Jogler C."/>
        </authorList>
    </citation>
    <scope>NUCLEOTIDE SEQUENCE [LARGE SCALE GENOMIC DNA]</scope>
    <source>
        <strain evidence="2 3">CA13</strain>
    </source>
</reference>
<dbReference type="GO" id="GO:0006355">
    <property type="term" value="P:regulation of DNA-templated transcription"/>
    <property type="evidence" value="ECO:0007669"/>
    <property type="project" value="InterPro"/>
</dbReference>
<dbReference type="EMBL" id="SJPJ01000001">
    <property type="protein sequence ID" value="TWT81444.1"/>
    <property type="molecule type" value="Genomic_DNA"/>
</dbReference>
<dbReference type="SUPFAM" id="SSF88659">
    <property type="entry name" value="Sigma3 and sigma4 domains of RNA polymerase sigma factors"/>
    <property type="match status" value="1"/>
</dbReference>
<protein>
    <recommendedName>
        <fullName evidence="1">HTH luxR-type domain-containing protein</fullName>
    </recommendedName>
</protein>
<gene>
    <name evidence="2" type="ORF">CA13_28970</name>
</gene>